<protein>
    <recommendedName>
        <fullName evidence="2">DUF8173 domain-containing protein</fullName>
    </recommendedName>
</protein>
<dbReference type="Proteomes" id="UP000231542">
    <property type="component" value="Unassembled WGS sequence"/>
</dbReference>
<reference evidence="3 4" key="1">
    <citation type="submission" date="2017-09" db="EMBL/GenBank/DDBJ databases">
        <title>Depth-based differentiation of microbial function through sediment-hosted aquifers and enrichment of novel symbionts in the deep terrestrial subsurface.</title>
        <authorList>
            <person name="Probst A.J."/>
            <person name="Ladd B."/>
            <person name="Jarett J.K."/>
            <person name="Geller-Mcgrath D.E."/>
            <person name="Sieber C.M."/>
            <person name="Emerson J.B."/>
            <person name="Anantharaman K."/>
            <person name="Thomas B.C."/>
            <person name="Malmstrom R."/>
            <person name="Stieglmeier M."/>
            <person name="Klingl A."/>
            <person name="Woyke T."/>
            <person name="Ryan C.M."/>
            <person name="Banfield J.F."/>
        </authorList>
    </citation>
    <scope>NUCLEOTIDE SEQUENCE [LARGE SCALE GENOMIC DNA]</scope>
    <source>
        <strain evidence="3">CG08_land_8_20_14_0_20_40_16</strain>
    </source>
</reference>
<organism evidence="3 4">
    <name type="scientific">Candidatus Kerfeldbacteria bacterium CG08_land_8_20_14_0_20_40_16</name>
    <dbReference type="NCBI Taxonomy" id="2014244"/>
    <lineage>
        <taxon>Bacteria</taxon>
        <taxon>Candidatus Kerfeldiibacteriota</taxon>
    </lineage>
</organism>
<evidence type="ECO:0000256" key="1">
    <source>
        <dbReference type="SAM" id="Phobius"/>
    </source>
</evidence>
<evidence type="ECO:0000313" key="3">
    <source>
        <dbReference type="EMBL" id="PIS42714.1"/>
    </source>
</evidence>
<proteinExistence type="predicted"/>
<sequence length="375" mass="39869">MTLAKISKAADISANLQKNVYVESDEVINDNFVQVGETIDVNGTINGDIMVVGGTININSDVQGDVLAAGGTVTVKGNIAGNVRVVGGTITIDAKIGKNASLFGGTISISEDSSIGWSLGFGSGTAEIQGLVGGHVDGGAGQTRISAKVGGNVNIRSEEDGIITISPPAEINGNLTYKGAQEPIINNGSKIKGEVIQKAYLMNTAPARSILDFLGISIWFLRLIKLFGLLVVGLVIISFFKKASITVMEQMKNNSVKSLGWGIVYLIIIPIIALILSLTIIGIPLALIIIALYTIALYLGKVFIGLLIGYWILQYFKKDKKDKPVPLMGAMILGIVLYTILTIIPYLGWLVSFVGTIWALGALLESTKKYLKENK</sequence>
<dbReference type="Pfam" id="PF26514">
    <property type="entry name" value="DUF8173"/>
    <property type="match status" value="1"/>
</dbReference>
<feature type="transmembrane region" description="Helical" evidence="1">
    <location>
        <begin position="287"/>
        <end position="313"/>
    </location>
</feature>
<keyword evidence="1" id="KW-0812">Transmembrane</keyword>
<feature type="transmembrane region" description="Helical" evidence="1">
    <location>
        <begin position="261"/>
        <end position="281"/>
    </location>
</feature>
<keyword evidence="1" id="KW-1133">Transmembrane helix</keyword>
<feature type="transmembrane region" description="Helical" evidence="1">
    <location>
        <begin position="219"/>
        <end position="240"/>
    </location>
</feature>
<name>A0A2H0YW39_9BACT</name>
<comment type="caution">
    <text evidence="3">The sequence shown here is derived from an EMBL/GenBank/DDBJ whole genome shotgun (WGS) entry which is preliminary data.</text>
</comment>
<feature type="domain" description="DUF8173" evidence="2">
    <location>
        <begin position="207"/>
        <end position="365"/>
    </location>
</feature>
<keyword evidence="1" id="KW-0472">Membrane</keyword>
<dbReference type="EMBL" id="PEXU01000024">
    <property type="protein sequence ID" value="PIS42714.1"/>
    <property type="molecule type" value="Genomic_DNA"/>
</dbReference>
<gene>
    <name evidence="3" type="ORF">COT24_02080</name>
</gene>
<evidence type="ECO:0000259" key="2">
    <source>
        <dbReference type="Pfam" id="PF26514"/>
    </source>
</evidence>
<evidence type="ECO:0000313" key="4">
    <source>
        <dbReference type="Proteomes" id="UP000231542"/>
    </source>
</evidence>
<dbReference type="InterPro" id="IPR058486">
    <property type="entry name" value="DUF8173"/>
</dbReference>
<accession>A0A2H0YW39</accession>
<dbReference type="AlphaFoldDB" id="A0A2H0YW39"/>